<evidence type="ECO:0000256" key="6">
    <source>
        <dbReference type="ARBA" id="ARBA00022989"/>
    </source>
</evidence>
<comment type="caution">
    <text evidence="18">The sequence shown here is derived from an EMBL/GenBank/DDBJ whole genome shotgun (WGS) entry which is preliminary data.</text>
</comment>
<dbReference type="SUPFAM" id="SSF57586">
    <property type="entry name" value="TNF receptor-like"/>
    <property type="match status" value="2"/>
</dbReference>
<keyword evidence="2 16" id="KW-0812">Transmembrane</keyword>
<evidence type="ECO:0000256" key="15">
    <source>
        <dbReference type="SAM" id="MobiDB-lite"/>
    </source>
</evidence>
<keyword evidence="3" id="KW-0677">Repeat</keyword>
<proteinExistence type="predicted"/>
<evidence type="ECO:0000256" key="10">
    <source>
        <dbReference type="ARBA" id="ARBA00023170"/>
    </source>
</evidence>
<feature type="compositionally biased region" description="Polar residues" evidence="15">
    <location>
        <begin position="241"/>
        <end position="256"/>
    </location>
</feature>
<evidence type="ECO:0000256" key="4">
    <source>
        <dbReference type="ARBA" id="ARBA00022859"/>
    </source>
</evidence>
<feature type="transmembrane region" description="Helical" evidence="16">
    <location>
        <begin position="131"/>
        <end position="156"/>
    </location>
</feature>
<accession>A0A7J8BJ58</accession>
<keyword evidence="10 18" id="KW-0675">Receptor</keyword>
<feature type="region of interest" description="Disordered" evidence="15">
    <location>
        <begin position="241"/>
        <end position="262"/>
    </location>
</feature>
<evidence type="ECO:0000256" key="1">
    <source>
        <dbReference type="ARBA" id="ARBA00004183"/>
    </source>
</evidence>
<evidence type="ECO:0000259" key="17">
    <source>
        <dbReference type="Pfam" id="PF09305"/>
    </source>
</evidence>
<dbReference type="PANTHER" id="PTHR15511">
    <property type="entry name" value="TUMOR NECROSIS FACTOR RECEPTOR SUPERFAMILY MEMBER 13B"/>
    <property type="match status" value="1"/>
</dbReference>
<evidence type="ECO:0000313" key="18">
    <source>
        <dbReference type="EMBL" id="KAF6398748.1"/>
    </source>
</evidence>
<dbReference type="Gene3D" id="4.10.1290.10">
    <property type="entry name" value="Tumor necrosis factor receptor superfamily"/>
    <property type="match status" value="2"/>
</dbReference>
<dbReference type="InterPro" id="IPR015384">
    <property type="entry name" value="TACI_Cys-rich-dom"/>
</dbReference>
<dbReference type="Pfam" id="PF09305">
    <property type="entry name" value="TACI-CRD2"/>
    <property type="match status" value="2"/>
</dbReference>
<evidence type="ECO:0000313" key="19">
    <source>
        <dbReference type="Proteomes" id="UP000550707"/>
    </source>
</evidence>
<dbReference type="FunFam" id="4.10.1290.10:FF:000001">
    <property type="entry name" value="Tumor necrosis factor receptor superfamily member 13B"/>
    <property type="match status" value="1"/>
</dbReference>
<keyword evidence="19" id="KW-1185">Reference proteome</keyword>
<dbReference type="Proteomes" id="UP000550707">
    <property type="component" value="Unassembled WGS sequence"/>
</dbReference>
<keyword evidence="7" id="KW-1064">Adaptive immunity</keyword>
<comment type="function">
    <text evidence="11">Receptor for TNFSF13/APRIL and TNFSF13B/TALL1/BAFF/BLYS that binds both ligands with similar high affinity. Mediates calcineurin-dependent activation of NF-AT, as well as activation of NF-kappa-B and AP-1. Involved in the stimulation of B- and T-cell function and the regulation of humoral immunity.</text>
</comment>
<dbReference type="GO" id="GO:0002244">
    <property type="term" value="P:hematopoietic progenitor cell differentiation"/>
    <property type="evidence" value="ECO:0007669"/>
    <property type="project" value="TreeGrafter"/>
</dbReference>
<organism evidence="18 19">
    <name type="scientific">Molossus molossus</name>
    <name type="common">Pallas' mastiff bat</name>
    <name type="synonym">Vespertilio molossus</name>
    <dbReference type="NCBI Taxonomy" id="27622"/>
    <lineage>
        <taxon>Eukaryota</taxon>
        <taxon>Metazoa</taxon>
        <taxon>Chordata</taxon>
        <taxon>Craniata</taxon>
        <taxon>Vertebrata</taxon>
        <taxon>Euteleostomi</taxon>
        <taxon>Mammalia</taxon>
        <taxon>Eutheria</taxon>
        <taxon>Laurasiatheria</taxon>
        <taxon>Chiroptera</taxon>
        <taxon>Yangochiroptera</taxon>
        <taxon>Molossidae</taxon>
        <taxon>Molossus</taxon>
    </lineage>
</organism>
<evidence type="ECO:0000256" key="13">
    <source>
        <dbReference type="ARBA" id="ARBA00070540"/>
    </source>
</evidence>
<dbReference type="PANTHER" id="PTHR15511:SF2">
    <property type="entry name" value="TUMOR NECROSIS FACTOR RECEPTOR SUPERFAMILY MEMBER 13B"/>
    <property type="match status" value="1"/>
</dbReference>
<evidence type="ECO:0000256" key="2">
    <source>
        <dbReference type="ARBA" id="ARBA00022692"/>
    </source>
</evidence>
<dbReference type="GO" id="GO:0005886">
    <property type="term" value="C:plasma membrane"/>
    <property type="evidence" value="ECO:0007669"/>
    <property type="project" value="InterPro"/>
</dbReference>
<evidence type="ECO:0000256" key="11">
    <source>
        <dbReference type="ARBA" id="ARBA00058588"/>
    </source>
</evidence>
<feature type="domain" description="TACI cysteine-rich" evidence="17">
    <location>
        <begin position="8"/>
        <end position="37"/>
    </location>
</feature>
<evidence type="ECO:0000256" key="16">
    <source>
        <dbReference type="SAM" id="Phobius"/>
    </source>
</evidence>
<dbReference type="InterPro" id="IPR022317">
    <property type="entry name" value="TNFR_13B"/>
</dbReference>
<comment type="subcellular location">
    <subcellularLocation>
        <location evidence="1">Membrane</location>
        <topology evidence="1">Single-pass type III membrane protein</topology>
    </subcellularLocation>
</comment>
<keyword evidence="6 16" id="KW-1133">Transmembrane helix</keyword>
<feature type="compositionally biased region" description="Basic and acidic residues" evidence="15">
    <location>
        <begin position="89"/>
        <end position="114"/>
    </location>
</feature>
<dbReference type="EMBL" id="JACASF010000028">
    <property type="protein sequence ID" value="KAF6398748.1"/>
    <property type="molecule type" value="Genomic_DNA"/>
</dbReference>
<dbReference type="FunCoup" id="A0A7J8BJ58">
    <property type="interactions" value="99"/>
</dbReference>
<dbReference type="GO" id="GO:0001782">
    <property type="term" value="P:B cell homeostasis"/>
    <property type="evidence" value="ECO:0007669"/>
    <property type="project" value="TreeGrafter"/>
</dbReference>
<evidence type="ECO:0000256" key="5">
    <source>
        <dbReference type="ARBA" id="ARBA00022968"/>
    </source>
</evidence>
<evidence type="ECO:0000256" key="12">
    <source>
        <dbReference type="ARBA" id="ARBA00063663"/>
    </source>
</evidence>
<gene>
    <name evidence="18" type="ORF">HJG59_018535</name>
</gene>
<evidence type="ECO:0000256" key="14">
    <source>
        <dbReference type="ARBA" id="ARBA00081450"/>
    </source>
</evidence>
<keyword evidence="8 16" id="KW-0472">Membrane</keyword>
<reference evidence="18 19" key="1">
    <citation type="journal article" date="2020" name="Nature">
        <title>Six reference-quality genomes reveal evolution of bat adaptations.</title>
        <authorList>
            <person name="Jebb D."/>
            <person name="Huang Z."/>
            <person name="Pippel M."/>
            <person name="Hughes G.M."/>
            <person name="Lavrichenko K."/>
            <person name="Devanna P."/>
            <person name="Winkler S."/>
            <person name="Jermiin L.S."/>
            <person name="Skirmuntt E.C."/>
            <person name="Katzourakis A."/>
            <person name="Burkitt-Gray L."/>
            <person name="Ray D.A."/>
            <person name="Sullivan K.A.M."/>
            <person name="Roscito J.G."/>
            <person name="Kirilenko B.M."/>
            <person name="Davalos L.M."/>
            <person name="Corthals A.P."/>
            <person name="Power M.L."/>
            <person name="Jones G."/>
            <person name="Ransome R.D."/>
            <person name="Dechmann D.K.N."/>
            <person name="Locatelli A.G."/>
            <person name="Puechmaille S.J."/>
            <person name="Fedrigo O."/>
            <person name="Jarvis E.D."/>
            <person name="Hiller M."/>
            <person name="Vernes S.C."/>
            <person name="Myers E.W."/>
            <person name="Teeling E.C."/>
        </authorList>
    </citation>
    <scope>NUCLEOTIDE SEQUENCE [LARGE SCALE GENOMIC DNA]</scope>
    <source>
        <strain evidence="18">MMolMol1</strain>
        <tissue evidence="18">Muscle</tissue>
    </source>
</reference>
<evidence type="ECO:0000256" key="3">
    <source>
        <dbReference type="ARBA" id="ARBA00022737"/>
    </source>
</evidence>
<name>A0A7J8BJ58_MOLMO</name>
<sequence>MELCPEEKYWDSLLNVCLSCRSICSHQIPRTCTAFCKSLSCRKEQGRYYDQLLRDCISCAPICGHHPKQCTYFCENNFRSQVSLQSELRRQKTGKAETRSDNLGRYKGTEHRGLEAGPDTPGLQLSADQRALVYSTLGLCLGAIICCFLLAMVCFLRRRGGQSSCPCPPELCPTASSKDHKMEAGSSAALGPQEQVETCSFCFPKCRVPTQESAGAPRSPCPMCAGRCGRLGPTMAGQSCTGSPEGSLQAMCSPTQEGGPDA</sequence>
<dbReference type="GO" id="GO:0002250">
    <property type="term" value="P:adaptive immune response"/>
    <property type="evidence" value="ECO:0007669"/>
    <property type="project" value="UniProtKB-KW"/>
</dbReference>
<dbReference type="CDD" id="cd13415">
    <property type="entry name" value="TNFRSF13B"/>
    <property type="match status" value="1"/>
</dbReference>
<evidence type="ECO:0000256" key="9">
    <source>
        <dbReference type="ARBA" id="ARBA00023157"/>
    </source>
</evidence>
<keyword evidence="9" id="KW-1015">Disulfide bond</keyword>
<dbReference type="FunFam" id="4.10.1290.10:FF:000002">
    <property type="entry name" value="Tumor necrosis factor receptor superfamily member 13B"/>
    <property type="match status" value="1"/>
</dbReference>
<feature type="domain" description="TACI cysteine-rich" evidence="17">
    <location>
        <begin position="39"/>
        <end position="76"/>
    </location>
</feature>
<keyword evidence="5" id="KW-0735">Signal-anchor</keyword>
<dbReference type="GO" id="GO:0030889">
    <property type="term" value="P:negative regulation of B cell proliferation"/>
    <property type="evidence" value="ECO:0007669"/>
    <property type="project" value="TreeGrafter"/>
</dbReference>
<feature type="region of interest" description="Disordered" evidence="15">
    <location>
        <begin position="89"/>
        <end position="120"/>
    </location>
</feature>
<dbReference type="PRINTS" id="PR01963">
    <property type="entry name" value="TNFACTORR13B"/>
</dbReference>
<evidence type="ECO:0000256" key="8">
    <source>
        <dbReference type="ARBA" id="ARBA00023136"/>
    </source>
</evidence>
<dbReference type="InParanoid" id="A0A7J8BJ58"/>
<keyword evidence="4" id="KW-0391">Immunity</keyword>
<protein>
    <recommendedName>
        <fullName evidence="13">Tumor necrosis factor receptor superfamily member 13B</fullName>
    </recommendedName>
    <alternativeName>
        <fullName evidence="14">Transmembrane activator and CAML interactor</fullName>
    </alternativeName>
</protein>
<comment type="subunit">
    <text evidence="12">Binds TRAF2, TRAF5 and TRAF6. Binds the NH2-terminal domain of CAMLG with its C-terminus.</text>
</comment>
<dbReference type="AlphaFoldDB" id="A0A7J8BJ58"/>
<evidence type="ECO:0000256" key="7">
    <source>
        <dbReference type="ARBA" id="ARBA00023130"/>
    </source>
</evidence>